<gene>
    <name evidence="2" type="ORF">SEVIR_4G227900v2</name>
</gene>
<feature type="compositionally biased region" description="Basic and acidic residues" evidence="1">
    <location>
        <begin position="85"/>
        <end position="99"/>
    </location>
</feature>
<accession>A0A4U6V680</accession>
<feature type="region of interest" description="Disordered" evidence="1">
    <location>
        <begin position="212"/>
        <end position="304"/>
    </location>
</feature>
<proteinExistence type="predicted"/>
<feature type="region of interest" description="Disordered" evidence="1">
    <location>
        <begin position="51"/>
        <end position="101"/>
    </location>
</feature>
<name>A0A4U6V680_SETVI</name>
<protein>
    <submittedName>
        <fullName evidence="2">Uncharacterized protein</fullName>
    </submittedName>
</protein>
<evidence type="ECO:0000313" key="2">
    <source>
        <dbReference type="EMBL" id="TKW22429.1"/>
    </source>
</evidence>
<keyword evidence="3" id="KW-1185">Reference proteome</keyword>
<feature type="region of interest" description="Disordered" evidence="1">
    <location>
        <begin position="119"/>
        <end position="162"/>
    </location>
</feature>
<evidence type="ECO:0000256" key="1">
    <source>
        <dbReference type="SAM" id="MobiDB-lite"/>
    </source>
</evidence>
<feature type="compositionally biased region" description="Low complexity" evidence="1">
    <location>
        <begin position="233"/>
        <end position="247"/>
    </location>
</feature>
<evidence type="ECO:0000313" key="3">
    <source>
        <dbReference type="Proteomes" id="UP000298652"/>
    </source>
</evidence>
<dbReference type="EMBL" id="CM016555">
    <property type="protein sequence ID" value="TKW22429.1"/>
    <property type="molecule type" value="Genomic_DNA"/>
</dbReference>
<organism evidence="2 3">
    <name type="scientific">Setaria viridis</name>
    <name type="common">Green bristlegrass</name>
    <name type="synonym">Setaria italica subsp. viridis</name>
    <dbReference type="NCBI Taxonomy" id="4556"/>
    <lineage>
        <taxon>Eukaryota</taxon>
        <taxon>Viridiplantae</taxon>
        <taxon>Streptophyta</taxon>
        <taxon>Embryophyta</taxon>
        <taxon>Tracheophyta</taxon>
        <taxon>Spermatophyta</taxon>
        <taxon>Magnoliopsida</taxon>
        <taxon>Liliopsida</taxon>
        <taxon>Poales</taxon>
        <taxon>Poaceae</taxon>
        <taxon>PACMAD clade</taxon>
        <taxon>Panicoideae</taxon>
        <taxon>Panicodae</taxon>
        <taxon>Paniceae</taxon>
        <taxon>Cenchrinae</taxon>
        <taxon>Setaria</taxon>
    </lineage>
</organism>
<dbReference type="Gramene" id="TKW22429">
    <property type="protein sequence ID" value="TKW22429"/>
    <property type="gene ID" value="SEVIR_4G227900v2"/>
</dbReference>
<dbReference type="Proteomes" id="UP000298652">
    <property type="component" value="Chromosome 4"/>
</dbReference>
<feature type="compositionally biased region" description="Gly residues" evidence="1">
    <location>
        <begin position="66"/>
        <end position="83"/>
    </location>
</feature>
<feature type="region of interest" description="Disordered" evidence="1">
    <location>
        <begin position="337"/>
        <end position="357"/>
    </location>
</feature>
<dbReference type="AlphaFoldDB" id="A0A4U6V680"/>
<reference evidence="2" key="1">
    <citation type="submission" date="2019-03" db="EMBL/GenBank/DDBJ databases">
        <title>WGS assembly of Setaria viridis.</title>
        <authorList>
            <person name="Huang P."/>
            <person name="Jenkins J."/>
            <person name="Grimwood J."/>
            <person name="Barry K."/>
            <person name="Healey A."/>
            <person name="Mamidi S."/>
            <person name="Sreedasyam A."/>
            <person name="Shu S."/>
            <person name="Feldman M."/>
            <person name="Wu J."/>
            <person name="Yu Y."/>
            <person name="Chen C."/>
            <person name="Johnson J."/>
            <person name="Rokhsar D."/>
            <person name="Baxter I."/>
            <person name="Schmutz J."/>
            <person name="Brutnell T."/>
            <person name="Kellogg E."/>
        </authorList>
    </citation>
    <scope>NUCLEOTIDE SEQUENCE [LARGE SCALE GENOMIC DNA]</scope>
</reference>
<sequence>MCKFGKHRDFMQPGLAFKQRGRELLDFWGGFGFWRQERSYTVVFWRRPSPRARRKRVGGTDRVGRDGTGFGRIRGVGRSGQGSGETDKGRTSEGSDQADKGSAAYLRLTRKAWGREEADLGGGTKALNSGEVRQCSGGGGASCGSQRRGSEKGSGAKAEEEAMECSARAAIKRRGRWSRTSGMTPAVIGLWRQGGAGAGLPVVEIWRRRASSCGGADGSDRDNGTRNEGTQVRRQAAASARASAEQQIVGRLLTGREKEPSLPWSGLAEEESSGSEDQAARLWRGDGKDGRHRALRPGSGDVMMGAGSEVLQKGCRGASAAIGEEGARIHLVVGRRRGGATDVGEVEPRGGGTLKRACNSSAPVAEDLGEKISWVHRSD</sequence>